<keyword evidence="5 7" id="KW-1133">Transmembrane helix</keyword>
<dbReference type="SMART" id="SM00382">
    <property type="entry name" value="AAA"/>
    <property type="match status" value="1"/>
</dbReference>
<keyword evidence="11" id="KW-1185">Reference proteome</keyword>
<dbReference type="PROSITE" id="PS00211">
    <property type="entry name" value="ABC_TRANSPORTER_1"/>
    <property type="match status" value="1"/>
</dbReference>
<dbReference type="Gene3D" id="1.20.1560.10">
    <property type="entry name" value="ABC transporter type 1, transmembrane domain"/>
    <property type="match status" value="1"/>
</dbReference>
<dbReference type="Proteomes" id="UP001556118">
    <property type="component" value="Unassembled WGS sequence"/>
</dbReference>
<dbReference type="PANTHER" id="PTHR24221:SF248">
    <property type="entry name" value="ABC TRANSPORTER TRANSMEMBRANE REGION"/>
    <property type="match status" value="1"/>
</dbReference>
<comment type="subcellular location">
    <subcellularLocation>
        <location evidence="1">Cell membrane</location>
        <topology evidence="1">Multi-pass membrane protein</topology>
    </subcellularLocation>
</comment>
<dbReference type="InterPro" id="IPR010128">
    <property type="entry name" value="ATPase_T1SS_PrtD-like"/>
</dbReference>
<accession>A0ABV3R967</accession>
<dbReference type="PROSITE" id="PS50929">
    <property type="entry name" value="ABC_TM1F"/>
    <property type="match status" value="1"/>
</dbReference>
<evidence type="ECO:0000256" key="6">
    <source>
        <dbReference type="ARBA" id="ARBA00023136"/>
    </source>
</evidence>
<feature type="transmembrane region" description="Helical" evidence="7">
    <location>
        <begin position="24"/>
        <end position="44"/>
    </location>
</feature>
<gene>
    <name evidence="10" type="ORF">ABUH87_05470</name>
</gene>
<dbReference type="NCBIfam" id="TIGR01842">
    <property type="entry name" value="type_I_sec_PrtD"/>
    <property type="match status" value="1"/>
</dbReference>
<dbReference type="PROSITE" id="PS50893">
    <property type="entry name" value="ABC_TRANSPORTER_2"/>
    <property type="match status" value="1"/>
</dbReference>
<dbReference type="InterPro" id="IPR017871">
    <property type="entry name" value="ABC_transporter-like_CS"/>
</dbReference>
<dbReference type="SUPFAM" id="SSF52540">
    <property type="entry name" value="P-loop containing nucleoside triphosphate hydrolases"/>
    <property type="match status" value="1"/>
</dbReference>
<organism evidence="10 11">
    <name type="scientific">Novosphingobium rhizovicinum</name>
    <dbReference type="NCBI Taxonomy" id="3228928"/>
    <lineage>
        <taxon>Bacteria</taxon>
        <taxon>Pseudomonadati</taxon>
        <taxon>Pseudomonadota</taxon>
        <taxon>Alphaproteobacteria</taxon>
        <taxon>Sphingomonadales</taxon>
        <taxon>Sphingomonadaceae</taxon>
        <taxon>Novosphingobium</taxon>
    </lineage>
</organism>
<proteinExistence type="predicted"/>
<dbReference type="InterPro" id="IPR003593">
    <property type="entry name" value="AAA+_ATPase"/>
</dbReference>
<dbReference type="InterPro" id="IPR011527">
    <property type="entry name" value="ABC1_TM_dom"/>
</dbReference>
<evidence type="ECO:0000259" key="9">
    <source>
        <dbReference type="PROSITE" id="PS50929"/>
    </source>
</evidence>
<keyword evidence="3" id="KW-0547">Nucleotide-binding</keyword>
<evidence type="ECO:0000256" key="1">
    <source>
        <dbReference type="ARBA" id="ARBA00004651"/>
    </source>
</evidence>
<evidence type="ECO:0000313" key="10">
    <source>
        <dbReference type="EMBL" id="MEW9854626.1"/>
    </source>
</evidence>
<evidence type="ECO:0000256" key="7">
    <source>
        <dbReference type="SAM" id="Phobius"/>
    </source>
</evidence>
<dbReference type="SUPFAM" id="SSF90123">
    <property type="entry name" value="ABC transporter transmembrane region"/>
    <property type="match status" value="1"/>
</dbReference>
<evidence type="ECO:0000256" key="4">
    <source>
        <dbReference type="ARBA" id="ARBA00022840"/>
    </source>
</evidence>
<feature type="domain" description="ABC transmembrane type-1" evidence="9">
    <location>
        <begin position="24"/>
        <end position="300"/>
    </location>
</feature>
<dbReference type="Pfam" id="PF00664">
    <property type="entry name" value="ABC_membrane"/>
    <property type="match status" value="1"/>
</dbReference>
<feature type="transmembrane region" description="Helical" evidence="7">
    <location>
        <begin position="145"/>
        <end position="174"/>
    </location>
</feature>
<dbReference type="CDD" id="cd18586">
    <property type="entry name" value="ABC_6TM_PrtD_like"/>
    <property type="match status" value="1"/>
</dbReference>
<dbReference type="InterPro" id="IPR047957">
    <property type="entry name" value="ABC_AprD-like_6TM"/>
</dbReference>
<feature type="transmembrane region" description="Helical" evidence="7">
    <location>
        <begin position="56"/>
        <end position="76"/>
    </location>
</feature>
<keyword evidence="2 7" id="KW-0812">Transmembrane</keyword>
<evidence type="ECO:0000259" key="8">
    <source>
        <dbReference type="PROSITE" id="PS50893"/>
    </source>
</evidence>
<name>A0ABV3R967_9SPHN</name>
<feature type="transmembrane region" description="Helical" evidence="7">
    <location>
        <begin position="247"/>
        <end position="265"/>
    </location>
</feature>
<dbReference type="InterPro" id="IPR027417">
    <property type="entry name" value="P-loop_NTPase"/>
</dbReference>
<dbReference type="PANTHER" id="PTHR24221">
    <property type="entry name" value="ATP-BINDING CASSETTE SUB-FAMILY B"/>
    <property type="match status" value="1"/>
</dbReference>
<evidence type="ECO:0000313" key="11">
    <source>
        <dbReference type="Proteomes" id="UP001556118"/>
    </source>
</evidence>
<dbReference type="EMBL" id="JBFNXR010000021">
    <property type="protein sequence ID" value="MEW9854626.1"/>
    <property type="molecule type" value="Genomic_DNA"/>
</dbReference>
<dbReference type="InterPro" id="IPR003439">
    <property type="entry name" value="ABC_transporter-like_ATP-bd"/>
</dbReference>
<dbReference type="InterPro" id="IPR036640">
    <property type="entry name" value="ABC1_TM_sf"/>
</dbReference>
<keyword evidence="6 7" id="KW-0472">Membrane</keyword>
<dbReference type="Pfam" id="PF00005">
    <property type="entry name" value="ABC_tran"/>
    <property type="match status" value="1"/>
</dbReference>
<evidence type="ECO:0000256" key="3">
    <source>
        <dbReference type="ARBA" id="ARBA00022741"/>
    </source>
</evidence>
<dbReference type="Gene3D" id="3.40.50.300">
    <property type="entry name" value="P-loop containing nucleotide triphosphate hydrolases"/>
    <property type="match status" value="1"/>
</dbReference>
<keyword evidence="4" id="KW-0067">ATP-binding</keyword>
<comment type="caution">
    <text evidence="10">The sequence shown here is derived from an EMBL/GenBank/DDBJ whole genome shotgun (WGS) entry which is preliminary data.</text>
</comment>
<dbReference type="RefSeq" id="WP_367770833.1">
    <property type="nucleotide sequence ID" value="NZ_JBFNXR010000021.1"/>
</dbReference>
<protein>
    <submittedName>
        <fullName evidence="10">Type I secretion system permease/ATPase</fullName>
    </submittedName>
</protein>
<evidence type="ECO:0000256" key="5">
    <source>
        <dbReference type="ARBA" id="ARBA00022989"/>
    </source>
</evidence>
<feature type="domain" description="ABC transporter" evidence="8">
    <location>
        <begin position="331"/>
        <end position="570"/>
    </location>
</feature>
<dbReference type="InterPro" id="IPR039421">
    <property type="entry name" value="Type_1_exporter"/>
</dbReference>
<sequence>MKQTDIGHDEICAAVLSMRGSIRAVAAFSAAANLLMLAPSLYMLQVYDRALASGNLFTLGMLTVMVIGLLALMGALEYARSRVIIHAGSRIDDLLARRVHQSAFERGLAGGQSNAAQATRDLDAIRQFLTGNAVFAFFDAPWTPLFLIVMFLFHPLIGALALAGIIILAALAWLNDRLSHDLLKQAGALSVQAMQSVEMQLRNSDSIESMGMLARLYRLWRGPHRGYVRRQALASERSALISAISRTFRLALQSLVLGLGAWLVIDGRMSAGMMIAGSILMGRVLTPVDQMIAAWRQWASTRLSWERLRALLSVHPARPDRLPLPAPTGNLRVEGVSATPPGVPNATPTVLGVTFALEKGDMLGIIGPSGSGKSTLGRLIAGVWKTRAGTVRLDGADILHWDRERLGPHVGYLPQEVELFAGTVAENISRFADTDADPVKITDAAVVAGAHDMILTLPNGYDTRLGPGGQGLSGGQRQRIALVRALYGNPCLVILDEPNASLDEAGEKALVEALTRLREKRVTTILITHRPKVLEVTTKLLVLGGGRAHAFGPTAEVLTRMRGGAASKSAPPQGGQVVSMPGTIGSAALNADGAAGAAFDGKPSGV</sequence>
<evidence type="ECO:0000256" key="2">
    <source>
        <dbReference type="ARBA" id="ARBA00022692"/>
    </source>
</evidence>
<reference evidence="10 11" key="1">
    <citation type="submission" date="2024-06" db="EMBL/GenBank/DDBJ databases">
        <title>Novosphingobium rhizovicinus M1R2S20.</title>
        <authorList>
            <person name="Sun J.-Q."/>
        </authorList>
    </citation>
    <scope>NUCLEOTIDE SEQUENCE [LARGE SCALE GENOMIC DNA]</scope>
    <source>
        <strain evidence="10 11">M1R2S20</strain>
    </source>
</reference>